<feature type="domain" description="P/Homo B" evidence="4">
    <location>
        <begin position="816"/>
        <end position="985"/>
    </location>
</feature>
<organism evidence="5 6">
    <name type="scientific">Maribacter vaceletii</name>
    <dbReference type="NCBI Taxonomy" id="1206816"/>
    <lineage>
        <taxon>Bacteria</taxon>
        <taxon>Pseudomonadati</taxon>
        <taxon>Bacteroidota</taxon>
        <taxon>Flavobacteriia</taxon>
        <taxon>Flavobacteriales</taxon>
        <taxon>Flavobacteriaceae</taxon>
        <taxon>Maribacter</taxon>
    </lineage>
</organism>
<dbReference type="SUPFAM" id="SSF49785">
    <property type="entry name" value="Galactose-binding domain-like"/>
    <property type="match status" value="1"/>
</dbReference>
<evidence type="ECO:0000256" key="2">
    <source>
        <dbReference type="ARBA" id="ARBA00022729"/>
    </source>
</evidence>
<evidence type="ECO:0000313" key="6">
    <source>
        <dbReference type="Proteomes" id="UP000269412"/>
    </source>
</evidence>
<gene>
    <name evidence="5" type="ORF">CLV91_0540</name>
</gene>
<dbReference type="PROSITE" id="PS51829">
    <property type="entry name" value="P_HOMO_B"/>
    <property type="match status" value="1"/>
</dbReference>
<dbReference type="EMBL" id="RBIQ01000007">
    <property type="protein sequence ID" value="RKR14464.1"/>
    <property type="molecule type" value="Genomic_DNA"/>
</dbReference>
<keyword evidence="2" id="KW-0732">Signal</keyword>
<evidence type="ECO:0000259" key="4">
    <source>
        <dbReference type="PROSITE" id="PS51829"/>
    </source>
</evidence>
<dbReference type="Proteomes" id="UP000269412">
    <property type="component" value="Unassembled WGS sequence"/>
</dbReference>
<evidence type="ECO:0000256" key="3">
    <source>
        <dbReference type="ARBA" id="ARBA00022801"/>
    </source>
</evidence>
<dbReference type="Gene3D" id="2.60.120.260">
    <property type="entry name" value="Galactose-binding domain-like"/>
    <property type="match status" value="1"/>
</dbReference>
<dbReference type="OrthoDB" id="9792152at2"/>
<dbReference type="Pfam" id="PF18962">
    <property type="entry name" value="Por_Secre_tail"/>
    <property type="match status" value="1"/>
</dbReference>
<dbReference type="RefSeq" id="WP_121063709.1">
    <property type="nucleotide sequence ID" value="NZ_RBIQ01000007.1"/>
</dbReference>
<sequence length="1257" mass="137118">MLTKLRLLFSITIVFLSFYGSAQSNYWKQQVSSNSIKKAYAKQYKVKKGKTFTFNTSNFKSQLKSAIHSKNNGISIYLPNENGIQEAFLVKESSVLSPILAAKYPTIKSYIGYSINNPQDKVRLSISHKGIQSMVVHGDRTGNTYIENVKGNTYVAYKRDKENKTEKDFICKTKASITNKASSQTLRPVDDQKLRKYRLAVSTTGEYTNFHGGTIIDALAAINATVTRLNQVFETDLAITLELVSNTDEVIYTDPDTDPYDGNLNTQTQSTLSSIIEEENYDIGHLFHLDAANGNAGSIGSVCQDGKKGSAFSSHPNPTGDLFDLDYVAHEMGHQFGANHTWSHESEGTLVQAEPGSGTTIMGYAGIVGDNNVASNGDGYFHYWSIVQIANYVKTTNCAVETDLTNLPPTVTLTGNFTIPKSTPFVLTGIATDTDPTDVLTYTWEQIDNGVITQDTFGPTSVSGANFRSQIPSTNPERYFPKISSILTGQLTQTMPTINSAWETLSEVERELNFALTVRDNAPGGGQVVTDQVEVSVSGNAGPFKVISQTTNEVLEAGSTQTILWDVANTDKAPINTTQVDILLSTDGGLTYPITLSEDVVNDGEHKIIIPGVATTQARVMVKASNSIYFAINDTNFTIEESEVILNFTNLEYEVCSPDDVTTTFNYETYLGFSEESTFSIASPPPGLGITFSPETATLNDTEVTISFTNIDSLTAGTYPIEVVSTATTQTKTVTLELNIFDNSFTPVVLQSPINGIEDTSKNITLEWESSPEYTSYDIEIATDDLFTTIIDSKTLISNTYSPLSLSYETTYYWRVKPKNVCGEGTFSAPFNFSTIKFSCKTKSAVGLPLEISAEGTPTVNSKISFYEDINLSDINISLEIDHNYLSDIVVNLISPQGTKVALVSSSCGDLKNINATFDDDANSFTCGGNPAINGTVKPLGTLSSLIGESIKGDWTLQINDNANDDGGFLKAFSIEVCVEGEFRPDEDNDGVFDDGDDLCLGTPEGLEVDENGCTVYLFPSTNFAVSTQSEACRNSNDGQINITATLPLEYTITLTGDNTNFTDNFNTNNYTLNSLSAGEYTICITGTDGNITYNEHCFTVNITEPEVLNVSSKVGITKNTTTLFLSGSNLYNIELNGLVTQTTKNEIDLTLKQGANTLKVYTNIPCQGTHEENIFISSTPIIYPNPLTSITNLYIGANLEEVQVKIFTNTGQLIKNKTYNSTSNEIELDFSSLPIGIYYVSYSSKDVKGTLKVIKQ</sequence>
<dbReference type="GO" id="GO:0008237">
    <property type="term" value="F:metallopeptidase activity"/>
    <property type="evidence" value="ECO:0007669"/>
    <property type="project" value="InterPro"/>
</dbReference>
<evidence type="ECO:0000313" key="5">
    <source>
        <dbReference type="EMBL" id="RKR14464.1"/>
    </source>
</evidence>
<dbReference type="InterPro" id="IPR002884">
    <property type="entry name" value="P_dom"/>
</dbReference>
<dbReference type="Pfam" id="PF13583">
    <property type="entry name" value="Reprolysin_4"/>
    <property type="match status" value="1"/>
</dbReference>
<name>A0A495EC53_9FLAO</name>
<protein>
    <submittedName>
        <fullName evidence="5">Putative secreted protein (Por secretion system target)</fullName>
    </submittedName>
</protein>
<dbReference type="GO" id="GO:0004252">
    <property type="term" value="F:serine-type endopeptidase activity"/>
    <property type="evidence" value="ECO:0007669"/>
    <property type="project" value="InterPro"/>
</dbReference>
<dbReference type="Pfam" id="PF01483">
    <property type="entry name" value="P_proprotein"/>
    <property type="match status" value="1"/>
</dbReference>
<keyword evidence="6" id="KW-1185">Reference proteome</keyword>
<dbReference type="InterPro" id="IPR024079">
    <property type="entry name" value="MetalloPept_cat_dom_sf"/>
</dbReference>
<dbReference type="InterPro" id="IPR013783">
    <property type="entry name" value="Ig-like_fold"/>
</dbReference>
<dbReference type="NCBIfam" id="TIGR04183">
    <property type="entry name" value="Por_Secre_tail"/>
    <property type="match status" value="1"/>
</dbReference>
<dbReference type="InterPro" id="IPR008979">
    <property type="entry name" value="Galactose-bd-like_sf"/>
</dbReference>
<dbReference type="AlphaFoldDB" id="A0A495EC53"/>
<dbReference type="GO" id="GO:0006508">
    <property type="term" value="P:proteolysis"/>
    <property type="evidence" value="ECO:0007669"/>
    <property type="project" value="UniProtKB-KW"/>
</dbReference>
<dbReference type="Gene3D" id="3.40.390.10">
    <property type="entry name" value="Collagenase (Catalytic Domain)"/>
    <property type="match status" value="1"/>
</dbReference>
<reference evidence="5 6" key="1">
    <citation type="submission" date="2018-10" db="EMBL/GenBank/DDBJ databases">
        <title>Genomic Encyclopedia of Archaeal and Bacterial Type Strains, Phase II (KMG-II): from individual species to whole genera.</title>
        <authorList>
            <person name="Goeker M."/>
        </authorList>
    </citation>
    <scope>NUCLEOTIDE SEQUENCE [LARGE SCALE GENOMIC DNA]</scope>
    <source>
        <strain evidence="5 6">DSM 25230</strain>
    </source>
</reference>
<dbReference type="SUPFAM" id="SSF49265">
    <property type="entry name" value="Fibronectin type III"/>
    <property type="match status" value="1"/>
</dbReference>
<comment type="caution">
    <text evidence="5">The sequence shown here is derived from an EMBL/GenBank/DDBJ whole genome shotgun (WGS) entry which is preliminary data.</text>
</comment>
<dbReference type="InterPro" id="IPR036116">
    <property type="entry name" value="FN3_sf"/>
</dbReference>
<dbReference type="Gene3D" id="2.60.40.10">
    <property type="entry name" value="Immunoglobulins"/>
    <property type="match status" value="1"/>
</dbReference>
<proteinExistence type="predicted"/>
<evidence type="ECO:0000256" key="1">
    <source>
        <dbReference type="ARBA" id="ARBA00022670"/>
    </source>
</evidence>
<accession>A0A495EC53</accession>
<keyword evidence="1" id="KW-0645">Protease</keyword>
<dbReference type="SUPFAM" id="SSF55486">
    <property type="entry name" value="Metalloproteases ('zincins'), catalytic domain"/>
    <property type="match status" value="1"/>
</dbReference>
<keyword evidence="3" id="KW-0378">Hydrolase</keyword>
<dbReference type="InterPro" id="IPR026444">
    <property type="entry name" value="Secre_tail"/>
</dbReference>